<keyword evidence="2" id="KW-1185">Reference proteome</keyword>
<accession>A0ABU9BQP0</accession>
<sequence length="451" mass="51371">MRSHVDPCTFVVFLHVDGAAIDGALAKELRSRIFQQGESPNELLARLPIRTQQVRFHEDYHYWQGLRLPFVYRYATLALRQATRAFTHLSRQERTYSKWDCVLPEFERMSLDMRVGRYGSHLVCGGDEARFPAEVVEEVRISPLDLLECATSLAEFQVTQEGSRTDPVVFARWCKRNPATLEPYKFAAAYLADPALALRCILPLINATFHTSEPVRTFVELLGRLWGMFSTRKDDARKFLAQPEPCRWRDLFEHLLGQLPYEAEANADGYILGSPYHRIGLDEWVGGAITAEDGGRLVHPFLGVQARLWTEEQRASPEMGLLMDQPAWATAETFWRARQRFGPTLTVYRIHFDDGESRTFVSGIPDGSGFVSSGLSGASDWRGFLADFMTMYGAVRRASGAHFDEGQRTCHHKQCPHYEDNFCNSYLIIPQEHPNCGFPTRIARLVDTLKN</sequence>
<dbReference type="Proteomes" id="UP001371218">
    <property type="component" value="Unassembled WGS sequence"/>
</dbReference>
<comment type="caution">
    <text evidence="1">The sequence shown here is derived from an EMBL/GenBank/DDBJ whole genome shotgun (WGS) entry which is preliminary data.</text>
</comment>
<evidence type="ECO:0000313" key="2">
    <source>
        <dbReference type="Proteomes" id="UP001371218"/>
    </source>
</evidence>
<organism evidence="1 2">
    <name type="scientific">Ideonella lacteola</name>
    <dbReference type="NCBI Taxonomy" id="2984193"/>
    <lineage>
        <taxon>Bacteria</taxon>
        <taxon>Pseudomonadati</taxon>
        <taxon>Pseudomonadota</taxon>
        <taxon>Betaproteobacteria</taxon>
        <taxon>Burkholderiales</taxon>
        <taxon>Sphaerotilaceae</taxon>
        <taxon>Ideonella</taxon>
    </lineage>
</organism>
<reference evidence="1 2" key="1">
    <citation type="submission" date="2024-04" db="EMBL/GenBank/DDBJ databases">
        <title>Novel species of the genus Ideonella isolated from streams.</title>
        <authorList>
            <person name="Lu H."/>
        </authorList>
    </citation>
    <scope>NUCLEOTIDE SEQUENCE [LARGE SCALE GENOMIC DNA]</scope>
    <source>
        <strain evidence="1 2">DXS29W</strain>
    </source>
</reference>
<evidence type="ECO:0000313" key="1">
    <source>
        <dbReference type="EMBL" id="MEK8031439.1"/>
    </source>
</evidence>
<dbReference type="EMBL" id="JBBUTG010000005">
    <property type="protein sequence ID" value="MEK8031439.1"/>
    <property type="molecule type" value="Genomic_DNA"/>
</dbReference>
<protein>
    <submittedName>
        <fullName evidence="1">Uncharacterized protein</fullName>
    </submittedName>
</protein>
<proteinExistence type="predicted"/>
<name>A0ABU9BQP0_9BURK</name>
<dbReference type="RefSeq" id="WP_341425816.1">
    <property type="nucleotide sequence ID" value="NZ_JBBUTG010000005.1"/>
</dbReference>
<gene>
    <name evidence="1" type="ORF">AACH06_11475</name>
</gene>